<evidence type="ECO:0000313" key="2">
    <source>
        <dbReference type="EMBL" id="MBD2609571.1"/>
    </source>
</evidence>
<gene>
    <name evidence="2" type="ORF">H6G81_35055</name>
</gene>
<protein>
    <submittedName>
        <fullName evidence="2">Ribbon-helix-helix protein, CopG family</fullName>
    </submittedName>
</protein>
<organism evidence="2 3">
    <name type="scientific">Scytonema hofmannii FACHB-248</name>
    <dbReference type="NCBI Taxonomy" id="1842502"/>
    <lineage>
        <taxon>Bacteria</taxon>
        <taxon>Bacillati</taxon>
        <taxon>Cyanobacteriota</taxon>
        <taxon>Cyanophyceae</taxon>
        <taxon>Nostocales</taxon>
        <taxon>Scytonemataceae</taxon>
        <taxon>Scytonema</taxon>
    </lineage>
</organism>
<dbReference type="RefSeq" id="WP_144238411.1">
    <property type="nucleotide sequence ID" value="NZ_JACJTA010000173.1"/>
</dbReference>
<dbReference type="InterPro" id="IPR002145">
    <property type="entry name" value="CopG"/>
</dbReference>
<dbReference type="Pfam" id="PF01402">
    <property type="entry name" value="RHH_1"/>
    <property type="match status" value="1"/>
</dbReference>
<sequence>MAERGRPRSGREVKGVSLKVNPEAWELFQQLAQAMGLSRSELVEKIATNQIPLLQENTQLTKSLGNLSAS</sequence>
<evidence type="ECO:0000259" key="1">
    <source>
        <dbReference type="Pfam" id="PF01402"/>
    </source>
</evidence>
<accession>A0ABR8H2T1</accession>
<dbReference type="Proteomes" id="UP000660380">
    <property type="component" value="Unassembled WGS sequence"/>
</dbReference>
<feature type="domain" description="Ribbon-helix-helix protein CopG" evidence="1">
    <location>
        <begin position="16"/>
        <end position="47"/>
    </location>
</feature>
<name>A0ABR8H2T1_9CYAN</name>
<evidence type="ECO:0000313" key="3">
    <source>
        <dbReference type="Proteomes" id="UP000660380"/>
    </source>
</evidence>
<reference evidence="2 3" key="1">
    <citation type="journal article" date="2020" name="ISME J.">
        <title>Comparative genomics reveals insights into cyanobacterial evolution and habitat adaptation.</title>
        <authorList>
            <person name="Chen M.Y."/>
            <person name="Teng W.K."/>
            <person name="Zhao L."/>
            <person name="Hu C.X."/>
            <person name="Zhou Y.K."/>
            <person name="Han B.P."/>
            <person name="Song L.R."/>
            <person name="Shu W.S."/>
        </authorList>
    </citation>
    <scope>NUCLEOTIDE SEQUENCE [LARGE SCALE GENOMIC DNA]</scope>
    <source>
        <strain evidence="2 3">FACHB-248</strain>
    </source>
</reference>
<keyword evidence="3" id="KW-1185">Reference proteome</keyword>
<proteinExistence type="predicted"/>
<dbReference type="EMBL" id="JACJTA010000173">
    <property type="protein sequence ID" value="MBD2609571.1"/>
    <property type="molecule type" value="Genomic_DNA"/>
</dbReference>
<comment type="caution">
    <text evidence="2">The sequence shown here is derived from an EMBL/GenBank/DDBJ whole genome shotgun (WGS) entry which is preliminary data.</text>
</comment>